<dbReference type="EMBL" id="KY774314">
    <property type="protein sequence ID" value="ART30701.1"/>
    <property type="molecule type" value="Genomic_DNA"/>
</dbReference>
<dbReference type="AlphaFoldDB" id="A0A1Y0B000"/>
<reference evidence="1" key="1">
    <citation type="submission" date="2017-03" db="EMBL/GenBank/DDBJ databases">
        <title>The mitochondrial genome of the carnivorous plant Utricularia reniformis (Lentibulariaceae): structure, comparative analysis and evolutionary landmarks.</title>
        <authorList>
            <person name="Silva S.R."/>
            <person name="Alvarenga D.O."/>
            <person name="Michael T.P."/>
            <person name="Miranda V.F.O."/>
            <person name="Varani A.M."/>
        </authorList>
    </citation>
    <scope>NUCLEOTIDE SEQUENCE</scope>
</reference>
<organism evidence="1">
    <name type="scientific">Utricularia reniformis</name>
    <dbReference type="NCBI Taxonomy" id="192314"/>
    <lineage>
        <taxon>Eukaryota</taxon>
        <taxon>Viridiplantae</taxon>
        <taxon>Streptophyta</taxon>
        <taxon>Embryophyta</taxon>
        <taxon>Tracheophyta</taxon>
        <taxon>Spermatophyta</taxon>
        <taxon>Magnoliopsida</taxon>
        <taxon>eudicotyledons</taxon>
        <taxon>Gunneridae</taxon>
        <taxon>Pentapetalae</taxon>
        <taxon>asterids</taxon>
        <taxon>lamiids</taxon>
        <taxon>Lamiales</taxon>
        <taxon>Lentibulariaceae</taxon>
        <taxon>Utricularia</taxon>
    </lineage>
</organism>
<gene>
    <name evidence="1" type="ORF">AEK19_MT0438</name>
</gene>
<name>A0A1Y0B000_9LAMI</name>
<proteinExistence type="predicted"/>
<geneLocation type="mitochondrion" evidence="1"/>
<protein>
    <submittedName>
        <fullName evidence="1">Uncharacterized protein</fullName>
    </submittedName>
</protein>
<keyword evidence="1" id="KW-0496">Mitochondrion</keyword>
<sequence>MRLDVIQRSFSCDSETHSLITRIPNVFWENARRAQGIFCTMHLHIRTPL</sequence>
<evidence type="ECO:0000313" key="1">
    <source>
        <dbReference type="EMBL" id="ART30701.1"/>
    </source>
</evidence>
<accession>A0A1Y0B000</accession>